<protein>
    <submittedName>
        <fullName evidence="4">Phosphoesterase</fullName>
    </submittedName>
</protein>
<organism evidence="4 5">
    <name type="scientific">Pedobacter ginsengisoli</name>
    <dbReference type="NCBI Taxonomy" id="363852"/>
    <lineage>
        <taxon>Bacteria</taxon>
        <taxon>Pseudomonadati</taxon>
        <taxon>Bacteroidota</taxon>
        <taxon>Sphingobacteriia</taxon>
        <taxon>Sphingobacteriales</taxon>
        <taxon>Sphingobacteriaceae</taxon>
        <taxon>Pedobacter</taxon>
    </lineage>
</organism>
<dbReference type="InterPro" id="IPR000326">
    <property type="entry name" value="PAP2/HPO"/>
</dbReference>
<dbReference type="CDD" id="cd03394">
    <property type="entry name" value="PAP2_like_5"/>
    <property type="match status" value="1"/>
</dbReference>
<evidence type="ECO:0000313" key="5">
    <source>
        <dbReference type="Proteomes" id="UP000223749"/>
    </source>
</evidence>
<feature type="signal peptide" evidence="2">
    <location>
        <begin position="1"/>
        <end position="22"/>
    </location>
</feature>
<dbReference type="InterPro" id="IPR036938">
    <property type="entry name" value="PAP2/HPO_sf"/>
</dbReference>
<name>A0A2D1UC64_9SPHI</name>
<dbReference type="Proteomes" id="UP000223749">
    <property type="component" value="Chromosome"/>
</dbReference>
<feature type="transmembrane region" description="Helical" evidence="1">
    <location>
        <begin position="195"/>
        <end position="216"/>
    </location>
</feature>
<dbReference type="SUPFAM" id="SSF48317">
    <property type="entry name" value="Acid phosphatase/Vanadium-dependent haloperoxidase"/>
    <property type="match status" value="1"/>
</dbReference>
<evidence type="ECO:0000313" key="4">
    <source>
        <dbReference type="EMBL" id="ATP59222.1"/>
    </source>
</evidence>
<evidence type="ECO:0000256" key="1">
    <source>
        <dbReference type="SAM" id="Phobius"/>
    </source>
</evidence>
<feature type="chain" id="PRO_5013642290" evidence="2">
    <location>
        <begin position="23"/>
        <end position="250"/>
    </location>
</feature>
<sequence>MFKMKYGLLIALCFPFCGFAQYASQADSLSQKKNTFKVAPFIIPAVFLAYGAMGGGNNFVHDLDVTTRNELQEDYPFFSVHADNFMQYAPAAAVYALNLSGVKGRHNLADATGIYAISFGLMKASTLIVKSATHRLRPDGSTNNSFPSGHTATSFAAAEFLKQEYKDVSPWIGYAGYAVAGATGVFRLYNNRHWVSDVVAGAGFGILSTKISYLVYPHLKKLIMGKKNNDFTVAPMYQNKAFGFSLSGQF</sequence>
<keyword evidence="1" id="KW-0812">Transmembrane</keyword>
<keyword evidence="1" id="KW-1133">Transmembrane helix</keyword>
<keyword evidence="2" id="KW-0732">Signal</keyword>
<keyword evidence="1" id="KW-0472">Membrane</keyword>
<dbReference type="AlphaFoldDB" id="A0A2D1UC64"/>
<evidence type="ECO:0000259" key="3">
    <source>
        <dbReference type="SMART" id="SM00014"/>
    </source>
</evidence>
<dbReference type="Gene3D" id="1.20.144.10">
    <property type="entry name" value="Phosphatidic acid phosphatase type 2/haloperoxidase"/>
    <property type="match status" value="1"/>
</dbReference>
<dbReference type="OrthoDB" id="9773582at2"/>
<accession>A0A2D1UC64</accession>
<reference evidence="4 5" key="1">
    <citation type="submission" date="2017-10" db="EMBL/GenBank/DDBJ databases">
        <title>Whole genome of Pedobacter ginsengisoli T01R-27 isolated from tomato rhizosphere.</title>
        <authorList>
            <person name="Weon H.-Y."/>
            <person name="Lee S.A."/>
            <person name="Sang M.K."/>
            <person name="Song J."/>
        </authorList>
    </citation>
    <scope>NUCLEOTIDE SEQUENCE [LARGE SCALE GENOMIC DNA]</scope>
    <source>
        <strain evidence="4 5">T01R-27</strain>
    </source>
</reference>
<feature type="domain" description="Phosphatidic acid phosphatase type 2/haloperoxidase" evidence="3">
    <location>
        <begin position="112"/>
        <end position="213"/>
    </location>
</feature>
<feature type="transmembrane region" description="Helical" evidence="1">
    <location>
        <begin position="41"/>
        <end position="60"/>
    </location>
</feature>
<keyword evidence="5" id="KW-1185">Reference proteome</keyword>
<proteinExistence type="predicted"/>
<dbReference type="Pfam" id="PF01569">
    <property type="entry name" value="PAP2"/>
    <property type="match status" value="1"/>
</dbReference>
<evidence type="ECO:0000256" key="2">
    <source>
        <dbReference type="SAM" id="SignalP"/>
    </source>
</evidence>
<dbReference type="SMART" id="SM00014">
    <property type="entry name" value="acidPPc"/>
    <property type="match status" value="1"/>
</dbReference>
<feature type="transmembrane region" description="Helical" evidence="1">
    <location>
        <begin position="171"/>
        <end position="189"/>
    </location>
</feature>
<gene>
    <name evidence="4" type="ORF">CPT03_11860</name>
</gene>
<dbReference type="EMBL" id="CP024091">
    <property type="protein sequence ID" value="ATP59222.1"/>
    <property type="molecule type" value="Genomic_DNA"/>
</dbReference>
<dbReference type="KEGG" id="pgs:CPT03_11860"/>